<evidence type="ECO:0000256" key="1">
    <source>
        <dbReference type="SAM" id="Phobius"/>
    </source>
</evidence>
<name>A0ABU5DXX8_9PROT</name>
<evidence type="ECO:0008006" key="4">
    <source>
        <dbReference type="Google" id="ProtNLM"/>
    </source>
</evidence>
<gene>
    <name evidence="2" type="ORF">SMD31_09590</name>
</gene>
<keyword evidence="1" id="KW-0812">Transmembrane</keyword>
<evidence type="ECO:0000313" key="2">
    <source>
        <dbReference type="EMBL" id="MDY0872177.1"/>
    </source>
</evidence>
<feature type="transmembrane region" description="Helical" evidence="1">
    <location>
        <begin position="68"/>
        <end position="90"/>
    </location>
</feature>
<keyword evidence="3" id="KW-1185">Reference proteome</keyword>
<organism evidence="2 3">
    <name type="scientific">Dongia rigui</name>
    <dbReference type="NCBI Taxonomy" id="940149"/>
    <lineage>
        <taxon>Bacteria</taxon>
        <taxon>Pseudomonadati</taxon>
        <taxon>Pseudomonadota</taxon>
        <taxon>Alphaproteobacteria</taxon>
        <taxon>Rhodospirillales</taxon>
        <taxon>Dongiaceae</taxon>
        <taxon>Dongia</taxon>
    </lineage>
</organism>
<sequence>MNAFRLAALTLIASGTLLLVLDVIENLLSSSWSGMATGYLWSMIWPAGLRGLRSFIETNISVFLWQRVLMPILMLPLWALMLIGGGALLFSGRKDDTQP</sequence>
<dbReference type="RefSeq" id="WP_320500594.1">
    <property type="nucleotide sequence ID" value="NZ_JAXCLX010000001.1"/>
</dbReference>
<keyword evidence="1" id="KW-0472">Membrane</keyword>
<accession>A0ABU5DXX8</accession>
<reference evidence="2 3" key="1">
    <citation type="journal article" date="2013" name="Antonie Van Leeuwenhoek">
        <title>Dongia rigui sp. nov., isolated from freshwater of a large wetland in Korea.</title>
        <authorList>
            <person name="Baik K.S."/>
            <person name="Hwang Y.M."/>
            <person name="Choi J.S."/>
            <person name="Kwon J."/>
            <person name="Seong C.N."/>
        </authorList>
    </citation>
    <scope>NUCLEOTIDE SEQUENCE [LARGE SCALE GENOMIC DNA]</scope>
    <source>
        <strain evidence="2 3">04SU4-P</strain>
    </source>
</reference>
<keyword evidence="1" id="KW-1133">Transmembrane helix</keyword>
<evidence type="ECO:0000313" key="3">
    <source>
        <dbReference type="Proteomes" id="UP001271769"/>
    </source>
</evidence>
<protein>
    <recommendedName>
        <fullName evidence="4">NADH dehydrogenase subunit 6</fullName>
    </recommendedName>
</protein>
<comment type="caution">
    <text evidence="2">The sequence shown here is derived from an EMBL/GenBank/DDBJ whole genome shotgun (WGS) entry which is preliminary data.</text>
</comment>
<dbReference type="EMBL" id="JAXCLX010000001">
    <property type="protein sequence ID" value="MDY0872177.1"/>
    <property type="molecule type" value="Genomic_DNA"/>
</dbReference>
<proteinExistence type="predicted"/>
<dbReference type="Proteomes" id="UP001271769">
    <property type="component" value="Unassembled WGS sequence"/>
</dbReference>